<organism evidence="3 4">
    <name type="scientific">Mongoliibacter ruber</name>
    <dbReference type="NCBI Taxonomy" id="1750599"/>
    <lineage>
        <taxon>Bacteria</taxon>
        <taxon>Pseudomonadati</taxon>
        <taxon>Bacteroidota</taxon>
        <taxon>Cytophagia</taxon>
        <taxon>Cytophagales</taxon>
        <taxon>Cyclobacteriaceae</taxon>
        <taxon>Mongoliibacter</taxon>
    </lineage>
</organism>
<evidence type="ECO:0000313" key="3">
    <source>
        <dbReference type="EMBL" id="PRY89758.1"/>
    </source>
</evidence>
<dbReference type="Proteomes" id="UP000238157">
    <property type="component" value="Unassembled WGS sequence"/>
</dbReference>
<dbReference type="InterPro" id="IPR045063">
    <property type="entry name" value="Dynamin_N"/>
</dbReference>
<dbReference type="CDD" id="cd00882">
    <property type="entry name" value="Ras_like_GTPase"/>
    <property type="match status" value="1"/>
</dbReference>
<accession>A0A2T0WST7</accession>
<feature type="domain" description="Dynamin N-terminal" evidence="2">
    <location>
        <begin position="37"/>
        <end position="172"/>
    </location>
</feature>
<dbReference type="InterPro" id="IPR027417">
    <property type="entry name" value="P-loop_NTPase"/>
</dbReference>
<reference evidence="3 4" key="1">
    <citation type="submission" date="2018-03" db="EMBL/GenBank/DDBJ databases">
        <title>Genomic Encyclopedia of Archaeal and Bacterial Type Strains, Phase II (KMG-II): from individual species to whole genera.</title>
        <authorList>
            <person name="Goeker M."/>
        </authorList>
    </citation>
    <scope>NUCLEOTIDE SEQUENCE [LARGE SCALE GENOMIC DNA]</scope>
    <source>
        <strain evidence="3 4">DSM 27929</strain>
    </source>
</reference>
<protein>
    <submittedName>
        <fullName evidence="3">Dynamin family protein</fullName>
    </submittedName>
</protein>
<evidence type="ECO:0000313" key="4">
    <source>
        <dbReference type="Proteomes" id="UP000238157"/>
    </source>
</evidence>
<sequence>MVKDYMINLLNDVIKDHTLKKDDLIDSLNRENPHTYLCGKSSSGKTSFLNALLNFEKNELFTSSDISTKVAFTFHYGDIEGYYDQGELISLPDSIEERKKLFFNINEKQSNCTLKLSKEILRTTSIVDIPGIFDFNNNNSFLNLMLNDADVILFFNPCLSNLTGQELETLKSISELGIPLIVLFTMGDITEPGEGITRKSLATYIEDKVKLQFNGLNISFYQIISADDFYKGKDPNGINNLNLHLIQKIDKYYLVSHKKKLKRCILNLIHSLNDMKAKIEKDEMGLNDISERENQIWKTTKEKEVEKQNIDDKKKLKKEFEYFEDHVKEQLFSTVYGLRINEDHHSKENKFVDSWTSFWADINVYFEDRIQIPEISIPEIKEGVFENIDINLEKITDFLNKKQEAKTQTTKEKTSNKKTGTKTNTDSNSWLKLDIKIEDLTKLAWEIGLNPKNVNIIYLKIMFYQECKKQILHGEKSIREAVQKRYEESKNLVQNQYLKKMDESKNENPFTSEIEKINLSIIKLNDAHFKLSE</sequence>
<evidence type="ECO:0000256" key="1">
    <source>
        <dbReference type="SAM" id="MobiDB-lite"/>
    </source>
</evidence>
<dbReference type="Gene3D" id="3.40.50.300">
    <property type="entry name" value="P-loop containing nucleotide triphosphate hydrolases"/>
    <property type="match status" value="1"/>
</dbReference>
<feature type="region of interest" description="Disordered" evidence="1">
    <location>
        <begin position="403"/>
        <end position="424"/>
    </location>
</feature>
<dbReference type="SUPFAM" id="SSF52540">
    <property type="entry name" value="P-loop containing nucleoside triphosphate hydrolases"/>
    <property type="match status" value="1"/>
</dbReference>
<gene>
    <name evidence="3" type="ORF">CLW00_102234</name>
</gene>
<dbReference type="EMBL" id="PVTR01000002">
    <property type="protein sequence ID" value="PRY89758.1"/>
    <property type="molecule type" value="Genomic_DNA"/>
</dbReference>
<dbReference type="AlphaFoldDB" id="A0A2T0WST7"/>
<dbReference type="RefSeq" id="WP_106132444.1">
    <property type="nucleotide sequence ID" value="NZ_PVTR01000002.1"/>
</dbReference>
<dbReference type="Pfam" id="PF00350">
    <property type="entry name" value="Dynamin_N"/>
    <property type="match status" value="1"/>
</dbReference>
<name>A0A2T0WST7_9BACT</name>
<proteinExistence type="predicted"/>
<evidence type="ECO:0000259" key="2">
    <source>
        <dbReference type="Pfam" id="PF00350"/>
    </source>
</evidence>
<feature type="compositionally biased region" description="Basic and acidic residues" evidence="1">
    <location>
        <begin position="403"/>
        <end position="415"/>
    </location>
</feature>
<keyword evidence="4" id="KW-1185">Reference proteome</keyword>
<comment type="caution">
    <text evidence="3">The sequence shown here is derived from an EMBL/GenBank/DDBJ whole genome shotgun (WGS) entry which is preliminary data.</text>
</comment>